<gene>
    <name evidence="2" type="ORF">XENOCAPTIV_009312</name>
</gene>
<sequence length="99" mass="11275">MHPAQVLHVYLRMLALLAIKKELVSKATNNIGGFPISIVEKGSPSKTKHVSHKYNKLLNIALQNTGYIKQNWQLELNDINQDDMWEGSCISCHKYLSRV</sequence>
<keyword evidence="3" id="KW-1185">Reference proteome</keyword>
<comment type="caution">
    <text evidence="2">The sequence shown here is derived from an EMBL/GenBank/DDBJ whole genome shotgun (WGS) entry which is preliminary data.</text>
</comment>
<evidence type="ECO:0000313" key="2">
    <source>
        <dbReference type="EMBL" id="MEQ2193677.1"/>
    </source>
</evidence>
<dbReference type="EMBL" id="JAHRIN010008614">
    <property type="protein sequence ID" value="MEQ2193677.1"/>
    <property type="molecule type" value="Genomic_DNA"/>
</dbReference>
<proteinExistence type="predicted"/>
<evidence type="ECO:0000256" key="1">
    <source>
        <dbReference type="SAM" id="SignalP"/>
    </source>
</evidence>
<name>A0ABV0QDV6_9TELE</name>
<reference evidence="2 3" key="1">
    <citation type="submission" date="2021-06" db="EMBL/GenBank/DDBJ databases">
        <authorList>
            <person name="Palmer J.M."/>
        </authorList>
    </citation>
    <scope>NUCLEOTIDE SEQUENCE [LARGE SCALE GENOMIC DNA]</scope>
    <source>
        <strain evidence="2 3">XC_2019</strain>
        <tissue evidence="2">Muscle</tissue>
    </source>
</reference>
<keyword evidence="1" id="KW-0732">Signal</keyword>
<feature type="chain" id="PRO_5047103901" evidence="1">
    <location>
        <begin position="19"/>
        <end position="99"/>
    </location>
</feature>
<accession>A0ABV0QDV6</accession>
<dbReference type="Proteomes" id="UP001434883">
    <property type="component" value="Unassembled WGS sequence"/>
</dbReference>
<protein>
    <submittedName>
        <fullName evidence="2">Uncharacterized protein</fullName>
    </submittedName>
</protein>
<feature type="signal peptide" evidence="1">
    <location>
        <begin position="1"/>
        <end position="18"/>
    </location>
</feature>
<evidence type="ECO:0000313" key="3">
    <source>
        <dbReference type="Proteomes" id="UP001434883"/>
    </source>
</evidence>
<organism evidence="2 3">
    <name type="scientific">Xenoophorus captivus</name>
    <dbReference type="NCBI Taxonomy" id="1517983"/>
    <lineage>
        <taxon>Eukaryota</taxon>
        <taxon>Metazoa</taxon>
        <taxon>Chordata</taxon>
        <taxon>Craniata</taxon>
        <taxon>Vertebrata</taxon>
        <taxon>Euteleostomi</taxon>
        <taxon>Actinopterygii</taxon>
        <taxon>Neopterygii</taxon>
        <taxon>Teleostei</taxon>
        <taxon>Neoteleostei</taxon>
        <taxon>Acanthomorphata</taxon>
        <taxon>Ovalentaria</taxon>
        <taxon>Atherinomorphae</taxon>
        <taxon>Cyprinodontiformes</taxon>
        <taxon>Goodeidae</taxon>
        <taxon>Xenoophorus</taxon>
    </lineage>
</organism>